<protein>
    <recommendedName>
        <fullName evidence="1">Protein kinase domain-containing protein</fullName>
    </recommendedName>
</protein>
<feature type="domain" description="Protein kinase" evidence="1">
    <location>
        <begin position="1"/>
        <end position="224"/>
    </location>
</feature>
<accession>A0A0C9SMP7</accession>
<proteinExistence type="predicted"/>
<reference evidence="2 3" key="1">
    <citation type="submission" date="2014-06" db="EMBL/GenBank/DDBJ databases">
        <authorList>
            <consortium name="DOE Joint Genome Institute"/>
            <person name="Kuo A."/>
            <person name="Kohler A."/>
            <person name="Nagy L.G."/>
            <person name="Floudas D."/>
            <person name="Copeland A."/>
            <person name="Barry K.W."/>
            <person name="Cichocki N."/>
            <person name="Veneault-Fourrey C."/>
            <person name="LaButti K."/>
            <person name="Lindquist E.A."/>
            <person name="Lipzen A."/>
            <person name="Lundell T."/>
            <person name="Morin E."/>
            <person name="Murat C."/>
            <person name="Sun H."/>
            <person name="Tunlid A."/>
            <person name="Henrissat B."/>
            <person name="Grigoriev I.V."/>
            <person name="Hibbett D.S."/>
            <person name="Martin F."/>
            <person name="Nordberg H.P."/>
            <person name="Cantor M.N."/>
            <person name="Hua S.X."/>
        </authorList>
    </citation>
    <scope>NUCLEOTIDE SEQUENCE [LARGE SCALE GENOMIC DNA]</scope>
    <source>
        <strain evidence="2 3">ATCC 200175</strain>
    </source>
</reference>
<evidence type="ECO:0000313" key="3">
    <source>
        <dbReference type="Proteomes" id="UP000053647"/>
    </source>
</evidence>
<name>A0A0C9SMP7_PAXIN</name>
<dbReference type="Gene3D" id="1.10.510.10">
    <property type="entry name" value="Transferase(Phosphotransferase) domain 1"/>
    <property type="match status" value="1"/>
</dbReference>
<dbReference type="PANTHER" id="PTHR44329">
    <property type="entry name" value="SERINE/THREONINE-PROTEIN KINASE TNNI3K-RELATED"/>
    <property type="match status" value="1"/>
</dbReference>
<reference evidence="3" key="2">
    <citation type="submission" date="2015-01" db="EMBL/GenBank/DDBJ databases">
        <title>Evolutionary Origins and Diversification of the Mycorrhizal Mutualists.</title>
        <authorList>
            <consortium name="DOE Joint Genome Institute"/>
            <consortium name="Mycorrhizal Genomics Consortium"/>
            <person name="Kohler A."/>
            <person name="Kuo A."/>
            <person name="Nagy L.G."/>
            <person name="Floudas D."/>
            <person name="Copeland A."/>
            <person name="Barry K.W."/>
            <person name="Cichocki N."/>
            <person name="Veneault-Fourrey C."/>
            <person name="LaButti K."/>
            <person name="Lindquist E.A."/>
            <person name="Lipzen A."/>
            <person name="Lundell T."/>
            <person name="Morin E."/>
            <person name="Murat C."/>
            <person name="Riley R."/>
            <person name="Ohm R."/>
            <person name="Sun H."/>
            <person name="Tunlid A."/>
            <person name="Henrissat B."/>
            <person name="Grigoriev I.V."/>
            <person name="Hibbett D.S."/>
            <person name="Martin F."/>
        </authorList>
    </citation>
    <scope>NUCLEOTIDE SEQUENCE [LARGE SCALE GENOMIC DNA]</scope>
    <source>
        <strain evidence="3">ATCC 200175</strain>
    </source>
</reference>
<evidence type="ECO:0000313" key="2">
    <source>
        <dbReference type="EMBL" id="KIJ06544.1"/>
    </source>
</evidence>
<dbReference type="OrthoDB" id="4062651at2759"/>
<dbReference type="PROSITE" id="PS00109">
    <property type="entry name" value="PROTEIN_KINASE_TYR"/>
    <property type="match status" value="1"/>
</dbReference>
<keyword evidence="3" id="KW-1185">Reference proteome</keyword>
<gene>
    <name evidence="2" type="ORF">PAXINDRAFT_103317</name>
</gene>
<dbReference type="InterPro" id="IPR001245">
    <property type="entry name" value="Ser-Thr/Tyr_kinase_cat_dom"/>
</dbReference>
<sequence length="227" mass="25512">MVVKSSTVVGQMLHREISVWARLENENILPFYGVAFGFGPLPALVCPWAANGTLHQYLMDHGDLDLLDRLKLLCDMANGLDYLHGQKVIHGDLTSANVLINAEFLGTSYFTDSSRGHVRWAAPELFDLANYDTPRAILNEKTDIYSFGSLMLQVLSGKVPFPVDNPDLVLLRVSLGERPPREVCWNGRPIPDILWLFIVTCWDYIQLSRPSSAEVLGFIQRQTLDLL</sequence>
<dbReference type="InterPro" id="IPR008266">
    <property type="entry name" value="Tyr_kinase_AS"/>
</dbReference>
<dbReference type="HOGENOM" id="CLU_000288_7_18_1"/>
<dbReference type="InterPro" id="IPR051681">
    <property type="entry name" value="Ser/Thr_Kinases-Pseudokinases"/>
</dbReference>
<dbReference type="PROSITE" id="PS50011">
    <property type="entry name" value="PROTEIN_KINASE_DOM"/>
    <property type="match status" value="1"/>
</dbReference>
<evidence type="ECO:0000259" key="1">
    <source>
        <dbReference type="PROSITE" id="PS50011"/>
    </source>
</evidence>
<organism evidence="2 3">
    <name type="scientific">Paxillus involutus ATCC 200175</name>
    <dbReference type="NCBI Taxonomy" id="664439"/>
    <lineage>
        <taxon>Eukaryota</taxon>
        <taxon>Fungi</taxon>
        <taxon>Dikarya</taxon>
        <taxon>Basidiomycota</taxon>
        <taxon>Agaricomycotina</taxon>
        <taxon>Agaricomycetes</taxon>
        <taxon>Agaricomycetidae</taxon>
        <taxon>Boletales</taxon>
        <taxon>Paxilineae</taxon>
        <taxon>Paxillaceae</taxon>
        <taxon>Paxillus</taxon>
    </lineage>
</organism>
<dbReference type="EMBL" id="KN820274">
    <property type="protein sequence ID" value="KIJ06544.1"/>
    <property type="molecule type" value="Genomic_DNA"/>
</dbReference>
<dbReference type="GO" id="GO:0005524">
    <property type="term" value="F:ATP binding"/>
    <property type="evidence" value="ECO:0007669"/>
    <property type="project" value="InterPro"/>
</dbReference>
<dbReference type="SUPFAM" id="SSF56112">
    <property type="entry name" value="Protein kinase-like (PK-like)"/>
    <property type="match status" value="1"/>
</dbReference>
<dbReference type="Proteomes" id="UP000053647">
    <property type="component" value="Unassembled WGS sequence"/>
</dbReference>
<dbReference type="InterPro" id="IPR011009">
    <property type="entry name" value="Kinase-like_dom_sf"/>
</dbReference>
<dbReference type="AlphaFoldDB" id="A0A0C9SMP7"/>
<dbReference type="Pfam" id="PF07714">
    <property type="entry name" value="PK_Tyr_Ser-Thr"/>
    <property type="match status" value="1"/>
</dbReference>
<dbReference type="GO" id="GO:0004674">
    <property type="term" value="F:protein serine/threonine kinase activity"/>
    <property type="evidence" value="ECO:0007669"/>
    <property type="project" value="TreeGrafter"/>
</dbReference>
<dbReference type="InterPro" id="IPR000719">
    <property type="entry name" value="Prot_kinase_dom"/>
</dbReference>